<dbReference type="SUPFAM" id="SSF75169">
    <property type="entry name" value="DsrEFH-like"/>
    <property type="match status" value="1"/>
</dbReference>
<dbReference type="EMBL" id="CP024636">
    <property type="protein sequence ID" value="QGR07492.1"/>
    <property type="molecule type" value="Genomic_DNA"/>
</dbReference>
<name>A0AAP9H6K5_9GAMM</name>
<reference evidence="3" key="1">
    <citation type="submission" date="2017-11" db="EMBL/GenBank/DDBJ databases">
        <title>Genome sequence of Pantoea sp. MSR2.</title>
        <authorList>
            <person name="Nascimento F.X."/>
        </authorList>
    </citation>
    <scope>NUCLEOTIDE SEQUENCE [LARGE SCALE GENOMIC DNA]</scope>
    <source>
        <strain evidence="3">MSR2</strain>
    </source>
</reference>
<gene>
    <name evidence="2" type="ORF">CTZ24_14125</name>
    <name evidence="1" type="ORF">Q3404_00055</name>
</gene>
<evidence type="ECO:0000313" key="2">
    <source>
        <dbReference type="EMBL" id="QGR07492.1"/>
    </source>
</evidence>
<dbReference type="PANTHER" id="PTHR37691:SF1">
    <property type="entry name" value="BLR3518 PROTEIN"/>
    <property type="match status" value="1"/>
</dbReference>
<dbReference type="InterPro" id="IPR027396">
    <property type="entry name" value="DsrEFH-like"/>
</dbReference>
<dbReference type="Proteomes" id="UP000424872">
    <property type="component" value="Chromosome"/>
</dbReference>
<accession>A0AAP9H6K5</accession>
<reference evidence="2" key="2">
    <citation type="journal article" date="2020" name="Environ. Microbiol.">
        <title>The extreme plant-growth-promoting properties of Pantoea phytobeneficialis MSR2 revealed by functional and genomic analysis.</title>
        <authorList>
            <person name="Nascimento F.X."/>
            <person name="Hernandez A.G."/>
            <person name="Glick B.R."/>
            <person name="Rossi M.J."/>
        </authorList>
    </citation>
    <scope>NUCLEOTIDE SEQUENCE</scope>
    <source>
        <strain evidence="2">MSR2</strain>
    </source>
</reference>
<sequence>MRPATYIVVAALAGFVGGNVLQIPDMVNKFSDRFADKKTEPADFWSTPAIAGYGKIHFVDTPAYNPASTPGLSNKIVFQINRSEGDIRQPNLGLERVARVTNLYYAAGVPLEQLNFVVSINSDAVPAALNNEQFRKAYGVDNPNLKLISELEKAGVKVSICDQSVAFHQLEREWIDPMVTHTLSSGTTVATLQNEGYAFLML</sequence>
<dbReference type="PANTHER" id="PTHR37691">
    <property type="entry name" value="BLR3518 PROTEIN"/>
    <property type="match status" value="1"/>
</dbReference>
<dbReference type="RefSeq" id="WP_208723838.1">
    <property type="nucleotide sequence ID" value="NZ_CP024636.1"/>
</dbReference>
<proteinExistence type="predicted"/>
<dbReference type="Proteomes" id="UP001171299">
    <property type="component" value="Unassembled WGS sequence"/>
</dbReference>
<evidence type="ECO:0000313" key="4">
    <source>
        <dbReference type="Proteomes" id="UP001171299"/>
    </source>
</evidence>
<protein>
    <submittedName>
        <fullName evidence="1">DsrE family protein</fullName>
    </submittedName>
    <submittedName>
        <fullName evidence="2">Sulfur reduction protein DsrE</fullName>
    </submittedName>
</protein>
<evidence type="ECO:0000313" key="1">
    <source>
        <dbReference type="EMBL" id="MDO6404957.1"/>
    </source>
</evidence>
<keyword evidence="4" id="KW-1185">Reference proteome</keyword>
<dbReference type="KEGG" id="ppho:CTZ24_14125"/>
<dbReference type="EMBL" id="JAUOOM010000001">
    <property type="protein sequence ID" value="MDO6404957.1"/>
    <property type="molecule type" value="Genomic_DNA"/>
</dbReference>
<reference evidence="1" key="3">
    <citation type="submission" date="2023-07" db="EMBL/GenBank/DDBJ databases">
        <title>The extreme plant-growth-promoting properties of Pantoea phytobeneficialis PF55 revealed by functional and genomic analysis.</title>
        <authorList>
            <person name="Nascimento F.X."/>
            <person name="Marcio R.J."/>
        </authorList>
    </citation>
    <scope>NUCLEOTIDE SEQUENCE</scope>
    <source>
        <strain evidence="1">PF55</strain>
    </source>
</reference>
<evidence type="ECO:0000313" key="3">
    <source>
        <dbReference type="Proteomes" id="UP000424872"/>
    </source>
</evidence>
<dbReference type="InterPro" id="IPR003787">
    <property type="entry name" value="Sulphur_relay_DsrE/F-like"/>
</dbReference>
<dbReference type="Gene3D" id="3.40.1260.10">
    <property type="entry name" value="DsrEFH-like"/>
    <property type="match status" value="1"/>
</dbReference>
<organism evidence="2 3">
    <name type="scientific">Pantoea phytobeneficialis</name>
    <dbReference type="NCBI Taxonomy" id="2052056"/>
    <lineage>
        <taxon>Bacteria</taxon>
        <taxon>Pseudomonadati</taxon>
        <taxon>Pseudomonadota</taxon>
        <taxon>Gammaproteobacteria</taxon>
        <taxon>Enterobacterales</taxon>
        <taxon>Erwiniaceae</taxon>
        <taxon>Pantoea</taxon>
    </lineage>
</organism>
<dbReference type="AlphaFoldDB" id="A0AAP9H6K5"/>
<dbReference type="Pfam" id="PF02635">
    <property type="entry name" value="DsrE"/>
    <property type="match status" value="1"/>
</dbReference>